<name>A0A2W4VL14_9CYAN</name>
<proteinExistence type="predicted"/>
<comment type="caution">
    <text evidence="1">The sequence shown here is derived from an EMBL/GenBank/DDBJ whole genome shotgun (WGS) entry which is preliminary data.</text>
</comment>
<dbReference type="Proteomes" id="UP000249081">
    <property type="component" value="Unassembled WGS sequence"/>
</dbReference>
<protein>
    <submittedName>
        <fullName evidence="1">Uncharacterized protein</fullName>
    </submittedName>
</protein>
<accession>A0A2W4VL14</accession>
<dbReference type="AlphaFoldDB" id="A0A2W4VL14"/>
<reference evidence="2" key="1">
    <citation type="submission" date="2018-04" db="EMBL/GenBank/DDBJ databases">
        <authorList>
            <person name="Cornet L."/>
        </authorList>
    </citation>
    <scope>NUCLEOTIDE SEQUENCE [LARGE SCALE GENOMIC DNA]</scope>
</reference>
<dbReference type="EMBL" id="QBMN01000249">
    <property type="protein sequence ID" value="PZO33523.1"/>
    <property type="molecule type" value="Genomic_DNA"/>
</dbReference>
<sequence length="96" mass="10848">MINAVLVLVFLIQKQRITQSAQPPITRPKVDLRRKAKVSPVSSAGVPEKAIKAVIVYTHDRAAAERLLQNYSQTHCHEGWDGVVDQVIRDLVRDRH</sequence>
<organism evidence="1 2">
    <name type="scientific">Shackletoniella antarctica</name>
    <dbReference type="NCBI Taxonomy" id="268115"/>
    <lineage>
        <taxon>Bacteria</taxon>
        <taxon>Bacillati</taxon>
        <taxon>Cyanobacteriota</taxon>
        <taxon>Cyanophyceae</taxon>
        <taxon>Oculatellales</taxon>
        <taxon>Oculatellaceae</taxon>
        <taxon>Shackletoniella</taxon>
    </lineage>
</organism>
<evidence type="ECO:0000313" key="2">
    <source>
        <dbReference type="Proteomes" id="UP000249081"/>
    </source>
</evidence>
<reference evidence="1 2" key="2">
    <citation type="submission" date="2018-06" db="EMBL/GenBank/DDBJ databases">
        <title>Metagenomic assembly of (sub)arctic Cyanobacteria and their associated microbiome from non-axenic cultures.</title>
        <authorList>
            <person name="Baurain D."/>
        </authorList>
    </citation>
    <scope>NUCLEOTIDE SEQUENCE [LARGE SCALE GENOMIC DNA]</scope>
    <source>
        <strain evidence="1">ULC041bin1</strain>
    </source>
</reference>
<evidence type="ECO:0000313" key="1">
    <source>
        <dbReference type="EMBL" id="PZO33523.1"/>
    </source>
</evidence>
<gene>
    <name evidence="1" type="ORF">DCF17_21830</name>
</gene>